<organism evidence="1 2">
    <name type="scientific">Blastocystis sp. subtype 1 (strain ATCC 50177 / NandII)</name>
    <dbReference type="NCBI Taxonomy" id="478820"/>
    <lineage>
        <taxon>Eukaryota</taxon>
        <taxon>Sar</taxon>
        <taxon>Stramenopiles</taxon>
        <taxon>Bigyra</taxon>
        <taxon>Opalozoa</taxon>
        <taxon>Opalinata</taxon>
        <taxon>Blastocystidae</taxon>
        <taxon>Blastocystis</taxon>
    </lineage>
</organism>
<dbReference type="OrthoDB" id="10466975at2759"/>
<evidence type="ECO:0000313" key="1">
    <source>
        <dbReference type="EMBL" id="OAO16149.1"/>
    </source>
</evidence>
<accession>A0A196SJP3</accession>
<dbReference type="EMBL" id="LXWW01000096">
    <property type="protein sequence ID" value="OAO16149.1"/>
    <property type="molecule type" value="Genomic_DNA"/>
</dbReference>
<comment type="caution">
    <text evidence="1">The sequence shown here is derived from an EMBL/GenBank/DDBJ whole genome shotgun (WGS) entry which is preliminary data.</text>
</comment>
<dbReference type="AlphaFoldDB" id="A0A196SJP3"/>
<gene>
    <name evidence="1" type="ORF">AV274_2090</name>
</gene>
<sequence>MSSPSAILIDPEGSVIATIGSKHIGNLSSSSGLLYNIYSTAKTIVPGKEPIITIETNQGCVIEKARGNNVVCMIDQVK</sequence>
<proteinExistence type="predicted"/>
<evidence type="ECO:0000313" key="2">
    <source>
        <dbReference type="Proteomes" id="UP000078348"/>
    </source>
</evidence>
<name>A0A196SJP3_BLAHN</name>
<reference evidence="1 2" key="1">
    <citation type="submission" date="2016-05" db="EMBL/GenBank/DDBJ databases">
        <title>Nuclear genome of Blastocystis sp. subtype 1 NandII.</title>
        <authorList>
            <person name="Gentekaki E."/>
            <person name="Curtis B."/>
            <person name="Stairs C."/>
            <person name="Eme L."/>
            <person name="Herman E."/>
            <person name="Klimes V."/>
            <person name="Arias M.C."/>
            <person name="Elias M."/>
            <person name="Hilliou F."/>
            <person name="Klute M."/>
            <person name="Malik S.-B."/>
            <person name="Pightling A."/>
            <person name="Rachubinski R."/>
            <person name="Salas D."/>
            <person name="Schlacht A."/>
            <person name="Suga H."/>
            <person name="Archibald J."/>
            <person name="Ball S.G."/>
            <person name="Clark G."/>
            <person name="Dacks J."/>
            <person name="Van Der Giezen M."/>
            <person name="Tsaousis A."/>
            <person name="Roger A."/>
        </authorList>
    </citation>
    <scope>NUCLEOTIDE SEQUENCE [LARGE SCALE GENOMIC DNA]</scope>
    <source>
        <strain evidence="2">ATCC 50177 / NandII</strain>
    </source>
</reference>
<evidence type="ECO:0008006" key="3">
    <source>
        <dbReference type="Google" id="ProtNLM"/>
    </source>
</evidence>
<protein>
    <recommendedName>
        <fullName evidence="3">Late endosomal/lysosomal adaptor and MAPK and MTOR activator 5</fullName>
    </recommendedName>
</protein>
<dbReference type="Proteomes" id="UP000078348">
    <property type="component" value="Unassembled WGS sequence"/>
</dbReference>
<keyword evidence="2" id="KW-1185">Reference proteome</keyword>